<dbReference type="NCBIfam" id="NF033682">
    <property type="entry name" value="retention_LapA"/>
    <property type="match status" value="1"/>
</dbReference>
<evidence type="ECO:0000313" key="3">
    <source>
        <dbReference type="Proteomes" id="UP000255528"/>
    </source>
</evidence>
<protein>
    <submittedName>
        <fullName evidence="2">MoaD family protein</fullName>
    </submittedName>
</protein>
<feature type="region of interest" description="Disordered" evidence="1">
    <location>
        <begin position="4273"/>
        <end position="4295"/>
    </location>
</feature>
<dbReference type="RefSeq" id="WP_115627397.1">
    <property type="nucleotide sequence ID" value="NZ_UIGI01000001.1"/>
</dbReference>
<dbReference type="InterPro" id="IPR013783">
    <property type="entry name" value="Ig-like_fold"/>
</dbReference>
<feature type="region of interest" description="Disordered" evidence="1">
    <location>
        <begin position="4310"/>
        <end position="4355"/>
    </location>
</feature>
<dbReference type="PROSITE" id="PS00059">
    <property type="entry name" value="ADH_ZINC"/>
    <property type="match status" value="1"/>
</dbReference>
<dbReference type="EMBL" id="UIGI01000001">
    <property type="protein sequence ID" value="SUW62403.1"/>
    <property type="molecule type" value="Genomic_DNA"/>
</dbReference>
<dbReference type="InterPro" id="IPR002328">
    <property type="entry name" value="ADH_Zn_CS"/>
</dbReference>
<feature type="compositionally biased region" description="Basic and acidic residues" evidence="1">
    <location>
        <begin position="4310"/>
        <end position="4322"/>
    </location>
</feature>
<dbReference type="GO" id="GO:0016491">
    <property type="term" value="F:oxidoreductase activity"/>
    <property type="evidence" value="ECO:0007669"/>
    <property type="project" value="InterPro"/>
</dbReference>
<feature type="compositionally biased region" description="Basic and acidic residues" evidence="1">
    <location>
        <begin position="4221"/>
        <end position="4240"/>
    </location>
</feature>
<evidence type="ECO:0000313" key="2">
    <source>
        <dbReference type="EMBL" id="SUW62403.1"/>
    </source>
</evidence>
<dbReference type="GO" id="GO:0008270">
    <property type="term" value="F:zinc ion binding"/>
    <property type="evidence" value="ECO:0007669"/>
    <property type="project" value="InterPro"/>
</dbReference>
<dbReference type="Gene3D" id="2.60.40.10">
    <property type="entry name" value="Immunoglobulins"/>
    <property type="match status" value="37"/>
</dbReference>
<dbReference type="NCBIfam" id="NF033510">
    <property type="entry name" value="Ca_tandemer"/>
    <property type="match status" value="24"/>
</dbReference>
<organism evidence="2 3">
    <name type="scientific">Buttiauxella agrestis</name>
    <dbReference type="NCBI Taxonomy" id="82977"/>
    <lineage>
        <taxon>Bacteria</taxon>
        <taxon>Pseudomonadati</taxon>
        <taxon>Pseudomonadota</taxon>
        <taxon>Gammaproteobacteria</taxon>
        <taxon>Enterobacterales</taxon>
        <taxon>Enterobacteriaceae</taxon>
        <taxon>Buttiauxella</taxon>
    </lineage>
</organism>
<evidence type="ECO:0000256" key="1">
    <source>
        <dbReference type="SAM" id="MobiDB-lite"/>
    </source>
</evidence>
<dbReference type="InterPro" id="IPR047777">
    <property type="entry name" value="LapA-like_RM"/>
</dbReference>
<dbReference type="Proteomes" id="UP000255528">
    <property type="component" value="Unassembled WGS sequence"/>
</dbReference>
<feature type="region of interest" description="Disordered" evidence="1">
    <location>
        <begin position="4221"/>
        <end position="4247"/>
    </location>
</feature>
<name>A0A381C666_9ENTR</name>
<dbReference type="NCBIfam" id="NF012196">
    <property type="entry name" value="Ig_like_ice"/>
    <property type="match status" value="36"/>
</dbReference>
<sequence length="4368" mass="461639">MSNLLGVIKAIIGQVYVVEADGSQRLLKEGDRIYSGEEIVTGASGAVSVALPDGKTLDLGRNSHWTEHGLNAVNNVEHDTQDVASIQKAIADGTDPTQALEATAAGNEPPVQIEGGGGGHTLVQLDLTGQIIDPTAGFNTQGIGAPTWALNLPENGLDDGGSPPVLPPLVNIDDFAGNDGFINKEEISHANVSGTSNQNHVTLVFTDSQKNTITVDVPVANGHWTIQPDLSGLVDGEITVVATATDVSGRTAQSTADALIDTVDLHDTITIDDVTADNVINIAESHQEKTSVHGSVGGDARLGDKITLTVNGHEYNGEVIDLGNGALGYRIDVSTQGLLADPNIHATVTSTDEAGNTTQAASDHHVDIDLDIHNSVTIGTVASDDVVNAIESRMPTMITGVVGGDAQAGDPITVTVNGRDYHGVVVSENGQLRYNVPVPTNQLNEGNNDVKVEVVSHDAAGNEAIAVEHHNVTLDTLAQNALTIETVAGDNVVNAAESRMPTLISGVVSGDAQAGDHVVVTVNGHEYRGDVVTDENGQLRYEVPVPTNALNEGNNDVQVMVSGVDAAGNTAIAVEHKNVVLDTHAENHVIVQTVAGDNVVNAAESRMPTMISGVVSGDAQAGDHVVVTVNGHEFRGDVVTDENGQLRYEVPVPTAALNEGNNDVQVMVTGVDAAGNTAIAVEHKNVVLDTHAENHVIVQTVAGDNVVNAAESRMPTLISGVVSGDAQAGDKVVVSVNGHEFRGDVVTDENGQLRYEVPVPTAALNEGNNDVQVMVTGVDASGNTAIAVEHKNVVLDTHAENHVIVQTVAGDNVVNAAESRMPTLISGVVSGDAQAGDKVVVSVNGHEYRGDVVTDENGQLRYEVPVPTAALNEGNNDVQVMVTGVDASGNTAIVVEHKNVVLDTHAENHVIVQTVAGDNVVNAAESRMPTMISGVVSGDAQAGDHVVVTVNGHEYRGDVVTDENGQLRYEVPVPTAALNEGNNDVQVMVTGVDAAGNTAIVVEHKNVVLDTHAENHVIVQTVAGDNVVNAAESLMPTLISGVVSGDAQAGDKVVVSVNGHEYRGDVVTDENGQLRYEVPVPTAALNEGNNDVQVMVTGVDASGNTAIVVEHKNVVLDTHAENHVIVQTVAGDNVVNAIESRMPTLISGVVSGDAQAGDKVVVSVNGHEYRGDVVTDENGQLRYEVPVPTAALNEGNNDVQVMVTGVDAAGNTAIVVEHKNVVLDTHADATITIDAVTKDNVLNHDELAAKTQFIHGVVDGDAKLHDRVDIEIKGNHFKGEVIDLGNGKLGYNIAVDPRVFSNNKGEVDGTVNVHATITSHDDAGNEVIATQDHTVKIDNHANATLTIDDVTKDNVLNHDELNAEKQFVHGNVGGDARVGDVVDLEIRGNHFTGSVVDFGNGNLGYNIEVDPAAFSRNKGEIDGDVNIHATIKSHDGAGNVVVQTADHLVHIDNHANATISIDAVTKDNVLNHDELAAKTQFIHGVVDGDAKLHDRVDIEIKGNHFKGEVIDLGNGKLGYNIPVNPRVFSNNKGEVDGTVNVHATITSHDDAGNEVIATQDHLVKIDNHANATITIGDVTQDNVLNHSELTAPTQMVSGTVGGDAKAGDVVVIEVRGHQFTGEVVAEGKGFAYHIEVDSGLFSNNQGEVDDKVHILATVKSHDVAGNVVVQTTEHTVYIDNHANATITVDSVTDDNTLNHTELEHQTQTITGTVGGDAKPNDEVILTINGNQHKGVVVETPDGHLVYSVDVPTAEFGNNQSEVNADKPFTVQVTSHDKAGNEVVVTTDHRVHLDNHAENSVIIKTVAGDNVVNNAEHQHDTDITGQVSGKDAKPGDVVEVTVHGNSYFGTVFEGAGGRLLYNVSVPRDALNDGHNDVQVKISSYDKAGNEALAIAHQNVEVDTAAHASITIENVTKDNVLNHSELDADQQWIHGKVGLDARPGDVVDIQIGTQHVYGEVVTFDDNSLGYRIPVEPSLFSDNKGEVDGSVTFHVSVTSHDKAGNVVTVTEKHTVDLDNHANAAIEINDVTDQNVLNHSELNNAVQTITGEVHGDAREGDKVTLNVDGHPYLGRVVQIGPNQLGYRIDVKSSDFSTNDKEVDKDVKITVKVDSHDIHGNPVTAHYDHTVAVDNHANANLTIEDITNDNLLNHKELTDPTQMVSGIAGGDAKPGDHVIVTVNGVDYPGTVGNDMSYHIPVPSSQFNDNKHHVDGDLKFTAKITSHDIHGNEVIVTTEHTVHIDNFAVNDFTIETVSGEDWVSHAESLKNTIIRGAVTGDDAKPGDIVKVTVSGVDANGKPVHHDYPGTVHVDSNGNLFYSVPVPPGGLYEGLDTVTVHITSHDLHGNSITTTHTHDIAVDTHADATIHIDNVTVDNVLNHDELTPPKVTITGVVDGDAKVGDHVVIEVNSYKYPGEVVDLGNGHLGFRIDVDNYAISDNQGKIDTDVTFKASVTSFDELHNKITATTEHTAHIDNHADGIITVGQVTGDNIINHHESREHATKVTGTVSGTTSGEINEGDKVTITVNDHSYETTVIKLPYQHGALGYSVDVLTKDLLADLDPIAHVVAHDAAGNADHIDITHHIDIDLEATASITIDPVSGDDMINGVESDQEFTTVSGTVGGDAKEGDVVHLVINGNELTAEVTKDSQGNLLWHKQVSTHDLMVDPHFTASVIATDNANNTATAEADRTVVVDLKVEAVISVDSVTPDDALNADELKQGHTLVSGTVIGEMHAGDPLTLTINGQDYHGFVEDQGNGKMGYHISVSTADLQANPHIHASINVTDQAQNSTVATADHTVIIDDHAIASVTINVVSGDDILNHLDQKHPTTTINGTVGGDVQKDDIVHVWVNGVDYPATVEPQAYLNGGLGYSVDVRTDGLLANPYIHATVTAVDPHGNSVSVYASHEVSRDDGAQATISINPVTADNWINNDEAHLDHTTITGKVTGDVHIGDTVDLEVNNQHYYGKVVSEGNGHDLGYSIDVSTTDLLSGGDKPILHASVTGYDAAGNTVLATADHAVGIDTRAEATIDITPGSVHINGSHDFWLISGNVGGDAKEGDVVTITVGGKTVETTVQKFSDGHLGYNADRTTDPVTGQLSFINPDDVGPNSDIVVKITTTDPYGNIETATDHIGVHGTGHPTDNNTGGTTTPHYDPPHAEITISPVAGNDVINKVESENDTTTIRGTITGDVQAGEYVTLHIGDQDIPVKIVERPNLPGELGYEIEVDTKYLMAHPDISVTATAHNGAGDTADTSAQKTVHVDTNATAEIHLDNIAGDDVINILESQSGKTTVSGIVKGDGIHDGSNVTIMVNGNPVTTQVFTDSKGVMRFSKDVSVDDLRHTPTITVSVTGQDDQGNTFTATDGKTITVDTDISAHITIDKVTGDNILNLHETQQATTTITGHVSGDVKPGEHVTVTVNGQVYQNVEIGQDLKYSVDVKTSDLQLGNEIKAEVTGHDDHANTTTGYATEHYSTDISAAATITANTVSGDNILSAKDLGANKTEISGTVGGDAAPGDKVTVTLHGVSETADVVVDQLTGKLVYTLEVDTDNLKAELESQNTDKPEIVVTVTGQDDAGNDFRQDVHKTITIDDHANVTLTFDKVAGDNILNIDESNKSTTQISGTVTGDVKEGGSVILTVNGNELPATLHSDGHGAFTFKLDVPTSDLLADQTITYKVTGVDAVGNTLTVTETNTITIDHDAANTVKIDTVAGDDRVNINESHNANTIVHGVITGDVVNGKITIDLNGTNITVDIKDVVVADDGVHKTFAIPVSTDALIEGDNTVTITINGEDNAGNPATSTDTHHIKLDTTIDASINIDPVAVGNVVNGKAPAQIHITGTVDGDARDGDIVTLNVNNHEIRTKVVPVGDHLGYDVRMDKTWLHEGDNNVTVNVQVTDDAGNRLIPAYNQVVTLDSHADATITVNSLTADNTINALESKRISVTGQVDGDAKAGDTVTLEVNGHTATTQVKMMGNHLGYEFDVKKDWVQEGHNDLSVSVSVTDNAGNHLTTPPVIHPVYVDTKIDAAIALEPVTPNHVINASAPETISVTGQVGGDVKAGDHVEFEINHHTFSADVELLNGQLVYKTDIEKKWLNDGDNILKAKVTTQDHAGNVITKETTQHIQLDTHADAKITIDKVTGDNHINQEEARHHLTHITGQIDSADVHDNEHINVTINHKHYDVVLHEENGHLTYDVPVNTHELNVGKNNVAVSVIAHDDHGNTNVIHQKSDFTMDDPSHRGKHDVDTSGKVHHAAHGHDHGLSNLFDDSNDSLSFNLNHDAKAHSGRDDAKVFTGKDDSNEAKHDLSSLAKELHENPDITHHIRGGDDHGQGKGLASAATHLPGAPHAGDAGTMHDSGGSSHYSLDHLIAKPEHYSH</sequence>
<reference evidence="2 3" key="1">
    <citation type="submission" date="2018-06" db="EMBL/GenBank/DDBJ databases">
        <authorList>
            <consortium name="Pathogen Informatics"/>
            <person name="Doyle S."/>
        </authorList>
    </citation>
    <scope>NUCLEOTIDE SEQUENCE [LARGE SCALE GENOMIC DNA]</scope>
    <source>
        <strain evidence="2 3">NCTC12119</strain>
    </source>
</reference>
<proteinExistence type="predicted"/>
<gene>
    <name evidence="2" type="ORF">NCTC12119_00832</name>
</gene>
<dbReference type="InterPro" id="IPR049826">
    <property type="entry name" value="Ig-like_ice"/>
</dbReference>
<accession>A0A381C666</accession>